<dbReference type="EMBL" id="WHVB01000034">
    <property type="protein sequence ID" value="KAF8467968.1"/>
    <property type="molecule type" value="Genomic_DNA"/>
</dbReference>
<comment type="caution">
    <text evidence="2">The sequence shown here is derived from an EMBL/GenBank/DDBJ whole genome shotgun (WGS) entry which is preliminary data.</text>
</comment>
<dbReference type="AlphaFoldDB" id="A0A9P5JX21"/>
<keyword evidence="3" id="KW-1185">Reference proteome</keyword>
<dbReference type="PANTHER" id="PTHR15907">
    <property type="entry name" value="DUF614 FAMILY PROTEIN-RELATED"/>
    <property type="match status" value="1"/>
</dbReference>
<dbReference type="InterPro" id="IPR006461">
    <property type="entry name" value="PLAC_motif_containing"/>
</dbReference>
<accession>A0A9P5JX21</accession>
<evidence type="ECO:0000313" key="2">
    <source>
        <dbReference type="EMBL" id="KAF8467968.1"/>
    </source>
</evidence>
<reference evidence="2" key="2">
    <citation type="journal article" date="2020" name="Nat. Commun.">
        <title>Large-scale genome sequencing of mycorrhizal fungi provides insights into the early evolution of symbiotic traits.</title>
        <authorList>
            <person name="Miyauchi S."/>
            <person name="Kiss E."/>
            <person name="Kuo A."/>
            <person name="Drula E."/>
            <person name="Kohler A."/>
            <person name="Sanchez-Garcia M."/>
            <person name="Morin E."/>
            <person name="Andreopoulos B."/>
            <person name="Barry K.W."/>
            <person name="Bonito G."/>
            <person name="Buee M."/>
            <person name="Carver A."/>
            <person name="Chen C."/>
            <person name="Cichocki N."/>
            <person name="Clum A."/>
            <person name="Culley D."/>
            <person name="Crous P.W."/>
            <person name="Fauchery L."/>
            <person name="Girlanda M."/>
            <person name="Hayes R.D."/>
            <person name="Keri Z."/>
            <person name="LaButti K."/>
            <person name="Lipzen A."/>
            <person name="Lombard V."/>
            <person name="Magnuson J."/>
            <person name="Maillard F."/>
            <person name="Murat C."/>
            <person name="Nolan M."/>
            <person name="Ohm R.A."/>
            <person name="Pangilinan J."/>
            <person name="Pereira M.F."/>
            <person name="Perotto S."/>
            <person name="Peter M."/>
            <person name="Pfister S."/>
            <person name="Riley R."/>
            <person name="Sitrit Y."/>
            <person name="Stielow J.B."/>
            <person name="Szollosi G."/>
            <person name="Zifcakova L."/>
            <person name="Stursova M."/>
            <person name="Spatafora J.W."/>
            <person name="Tedersoo L."/>
            <person name="Vaario L.M."/>
            <person name="Yamada A."/>
            <person name="Yan M."/>
            <person name="Wang P."/>
            <person name="Xu J."/>
            <person name="Bruns T."/>
            <person name="Baldrian P."/>
            <person name="Vilgalys R."/>
            <person name="Dunand C."/>
            <person name="Henrissat B."/>
            <person name="Grigoriev I.V."/>
            <person name="Hibbett D."/>
            <person name="Nagy L.G."/>
            <person name="Martin F.M."/>
        </authorList>
    </citation>
    <scope>NUCLEOTIDE SEQUENCE</scope>
    <source>
        <strain evidence="2">Prilba</strain>
    </source>
</reference>
<sequence>MADYKQPINMQPQGTAPMQVGGNRNAQNCTVGADGKRDWSFGLFDCFARCGLCCASVWCPCVVYSKNKQRMHSLQAQGTRLVGDGDTFDSNCCIYCVLGNCSWVLQIRTREETRERYGIRGDGLGDCFASWCCRPCALTQERREIELEENSFSA</sequence>
<evidence type="ECO:0000313" key="3">
    <source>
        <dbReference type="Proteomes" id="UP000759537"/>
    </source>
</evidence>
<reference evidence="2" key="1">
    <citation type="submission" date="2019-10" db="EMBL/GenBank/DDBJ databases">
        <authorList>
            <consortium name="DOE Joint Genome Institute"/>
            <person name="Kuo A."/>
            <person name="Miyauchi S."/>
            <person name="Kiss E."/>
            <person name="Drula E."/>
            <person name="Kohler A."/>
            <person name="Sanchez-Garcia M."/>
            <person name="Andreopoulos B."/>
            <person name="Barry K.W."/>
            <person name="Bonito G."/>
            <person name="Buee M."/>
            <person name="Carver A."/>
            <person name="Chen C."/>
            <person name="Cichocki N."/>
            <person name="Clum A."/>
            <person name="Culley D."/>
            <person name="Crous P.W."/>
            <person name="Fauchery L."/>
            <person name="Girlanda M."/>
            <person name="Hayes R."/>
            <person name="Keri Z."/>
            <person name="LaButti K."/>
            <person name="Lipzen A."/>
            <person name="Lombard V."/>
            <person name="Magnuson J."/>
            <person name="Maillard F."/>
            <person name="Morin E."/>
            <person name="Murat C."/>
            <person name="Nolan M."/>
            <person name="Ohm R."/>
            <person name="Pangilinan J."/>
            <person name="Pereira M."/>
            <person name="Perotto S."/>
            <person name="Peter M."/>
            <person name="Riley R."/>
            <person name="Sitrit Y."/>
            <person name="Stielow B."/>
            <person name="Szollosi G."/>
            <person name="Zifcakova L."/>
            <person name="Stursova M."/>
            <person name="Spatafora J.W."/>
            <person name="Tedersoo L."/>
            <person name="Vaario L.-M."/>
            <person name="Yamada A."/>
            <person name="Yan M."/>
            <person name="Wang P."/>
            <person name="Xu J."/>
            <person name="Bruns T."/>
            <person name="Baldrian P."/>
            <person name="Vilgalys R."/>
            <person name="Henrissat B."/>
            <person name="Grigoriev I.V."/>
            <person name="Hibbett D."/>
            <person name="Nagy L.G."/>
            <person name="Martin F.M."/>
        </authorList>
    </citation>
    <scope>NUCLEOTIDE SEQUENCE</scope>
    <source>
        <strain evidence="2">Prilba</strain>
    </source>
</reference>
<dbReference type="OrthoDB" id="1045822at2759"/>
<dbReference type="Pfam" id="PF04749">
    <property type="entry name" value="PLAC8"/>
    <property type="match status" value="1"/>
</dbReference>
<protein>
    <submittedName>
        <fullName evidence="2">PLAC8-domain-containing protein</fullName>
    </submittedName>
</protein>
<proteinExistence type="predicted"/>
<dbReference type="Proteomes" id="UP000759537">
    <property type="component" value="Unassembled WGS sequence"/>
</dbReference>
<organism evidence="2 3">
    <name type="scientific">Russula ochroleuca</name>
    <dbReference type="NCBI Taxonomy" id="152965"/>
    <lineage>
        <taxon>Eukaryota</taxon>
        <taxon>Fungi</taxon>
        <taxon>Dikarya</taxon>
        <taxon>Basidiomycota</taxon>
        <taxon>Agaricomycotina</taxon>
        <taxon>Agaricomycetes</taxon>
        <taxon>Russulales</taxon>
        <taxon>Russulaceae</taxon>
        <taxon>Russula</taxon>
    </lineage>
</organism>
<feature type="region of interest" description="Disordered" evidence="1">
    <location>
        <begin position="1"/>
        <end position="21"/>
    </location>
</feature>
<feature type="compositionally biased region" description="Polar residues" evidence="1">
    <location>
        <begin position="8"/>
        <end position="21"/>
    </location>
</feature>
<evidence type="ECO:0000256" key="1">
    <source>
        <dbReference type="SAM" id="MobiDB-lite"/>
    </source>
</evidence>
<dbReference type="NCBIfam" id="TIGR01571">
    <property type="entry name" value="A_thal_Cys_rich"/>
    <property type="match status" value="1"/>
</dbReference>
<name>A0A9P5JX21_9AGAM</name>
<gene>
    <name evidence="2" type="ORF">DFH94DRAFT_289705</name>
</gene>